<gene>
    <name evidence="2" type="ORF">EV207_11914</name>
</gene>
<dbReference type="AlphaFoldDB" id="A0A4R2NY85"/>
<protein>
    <submittedName>
        <fullName evidence="2">YuiB-like putative membrane protein</fullName>
    </submittedName>
</protein>
<accession>A0A4R2NY85</accession>
<proteinExistence type="predicted"/>
<dbReference type="RefSeq" id="WP_132746590.1">
    <property type="nucleotide sequence ID" value="NZ_SLXK01000019.1"/>
</dbReference>
<organism evidence="2 3">
    <name type="scientific">Scopulibacillus darangshiensis</name>
    <dbReference type="NCBI Taxonomy" id="442528"/>
    <lineage>
        <taxon>Bacteria</taxon>
        <taxon>Bacillati</taxon>
        <taxon>Bacillota</taxon>
        <taxon>Bacilli</taxon>
        <taxon>Bacillales</taxon>
        <taxon>Sporolactobacillaceae</taxon>
        <taxon>Scopulibacillus</taxon>
    </lineage>
</organism>
<keyword evidence="1" id="KW-0812">Transmembrane</keyword>
<reference evidence="2 3" key="1">
    <citation type="submission" date="2019-03" db="EMBL/GenBank/DDBJ databases">
        <title>Genomic Encyclopedia of Type Strains, Phase IV (KMG-IV): sequencing the most valuable type-strain genomes for metagenomic binning, comparative biology and taxonomic classification.</title>
        <authorList>
            <person name="Goeker M."/>
        </authorList>
    </citation>
    <scope>NUCLEOTIDE SEQUENCE [LARGE SCALE GENOMIC DNA]</scope>
    <source>
        <strain evidence="2 3">DSM 19377</strain>
    </source>
</reference>
<dbReference type="Pfam" id="PF14068">
    <property type="entry name" value="YuiB"/>
    <property type="match status" value="1"/>
</dbReference>
<comment type="caution">
    <text evidence="2">The sequence shown here is derived from an EMBL/GenBank/DDBJ whole genome shotgun (WGS) entry which is preliminary data.</text>
</comment>
<evidence type="ECO:0000256" key="1">
    <source>
        <dbReference type="SAM" id="Phobius"/>
    </source>
</evidence>
<keyword evidence="1" id="KW-0472">Membrane</keyword>
<keyword evidence="3" id="KW-1185">Reference proteome</keyword>
<evidence type="ECO:0000313" key="3">
    <source>
        <dbReference type="Proteomes" id="UP000295416"/>
    </source>
</evidence>
<keyword evidence="1" id="KW-1133">Transmembrane helix</keyword>
<feature type="transmembrane region" description="Helical" evidence="1">
    <location>
        <begin position="6"/>
        <end position="28"/>
    </location>
</feature>
<dbReference type="OrthoDB" id="2382309at2"/>
<feature type="transmembrane region" description="Helical" evidence="1">
    <location>
        <begin position="77"/>
        <end position="97"/>
    </location>
</feature>
<evidence type="ECO:0000313" key="2">
    <source>
        <dbReference type="EMBL" id="TCP26584.1"/>
    </source>
</evidence>
<name>A0A4R2NY85_9BACL</name>
<dbReference type="EMBL" id="SLXK01000019">
    <property type="protein sequence ID" value="TCP26584.1"/>
    <property type="molecule type" value="Genomic_DNA"/>
</dbReference>
<sequence length="105" mass="11746">MFLPQLIISMLLFMVLFFGIGFIINMLLKTSWVMAVCYPFIVIIMIDKLSTWEYVINPGESFSALGARLASLTSVDILVLAMGFIGAIIAGVVIKMLRVRGYQMF</sequence>
<feature type="transmembrane region" description="Helical" evidence="1">
    <location>
        <begin position="35"/>
        <end position="57"/>
    </location>
</feature>
<dbReference type="Proteomes" id="UP000295416">
    <property type="component" value="Unassembled WGS sequence"/>
</dbReference>
<dbReference type="InterPro" id="IPR025917">
    <property type="entry name" value="YuiB"/>
</dbReference>